<evidence type="ECO:0000256" key="1">
    <source>
        <dbReference type="SAM" id="Phobius"/>
    </source>
</evidence>
<sequence length="103" mass="12300">MKTFFLVVLFIFTINTISFGLKSLELYHHQYKSNTLYLKNQYFVQKSSKILIGGLNFHSFFESIKEGNFYQRYRIYLLTFSLILIGIFFGAFYPRMTQPPIKK</sequence>
<feature type="transmembrane region" description="Helical" evidence="1">
    <location>
        <begin position="73"/>
        <end position="93"/>
    </location>
</feature>
<dbReference type="EMBL" id="MWBQ01000081">
    <property type="protein sequence ID" value="OQA58024.1"/>
    <property type="molecule type" value="Genomic_DNA"/>
</dbReference>
<reference evidence="2" key="1">
    <citation type="submission" date="2017-02" db="EMBL/GenBank/DDBJ databases">
        <title>Delving into the versatile metabolic prowess of the omnipresent phylum Bacteroidetes.</title>
        <authorList>
            <person name="Nobu M.K."/>
            <person name="Mei R."/>
            <person name="Narihiro T."/>
            <person name="Kuroda K."/>
            <person name="Liu W.-T."/>
        </authorList>
    </citation>
    <scope>NUCLEOTIDE SEQUENCE</scope>
    <source>
        <strain evidence="2">ADurb.Bin276</strain>
    </source>
</reference>
<gene>
    <name evidence="2" type="ORF">BWY41_01125</name>
</gene>
<keyword evidence="1" id="KW-0472">Membrane</keyword>
<dbReference type="Proteomes" id="UP000485569">
    <property type="component" value="Unassembled WGS sequence"/>
</dbReference>
<keyword evidence="1" id="KW-0812">Transmembrane</keyword>
<comment type="caution">
    <text evidence="2">The sequence shown here is derived from an EMBL/GenBank/DDBJ whole genome shotgun (WGS) entry which is preliminary data.</text>
</comment>
<name>A0A1V5SUM9_9BACT</name>
<keyword evidence="1" id="KW-1133">Transmembrane helix</keyword>
<protein>
    <submittedName>
        <fullName evidence="2">Uncharacterized protein</fullName>
    </submittedName>
</protein>
<dbReference type="AlphaFoldDB" id="A0A1V5SUM9"/>
<proteinExistence type="predicted"/>
<evidence type="ECO:0000313" key="2">
    <source>
        <dbReference type="EMBL" id="OQA58024.1"/>
    </source>
</evidence>
<accession>A0A1V5SUM9</accession>
<organism evidence="2">
    <name type="scientific">Candidatus Atribacter allofermentans</name>
    <dbReference type="NCBI Taxonomy" id="1852833"/>
    <lineage>
        <taxon>Bacteria</taxon>
        <taxon>Pseudomonadati</taxon>
        <taxon>Atribacterota</taxon>
        <taxon>Atribacteria</taxon>
        <taxon>Atribacterales</taxon>
        <taxon>Atribacteraceae</taxon>
        <taxon>Atribacter</taxon>
    </lineage>
</organism>